<comment type="caution">
    <text evidence="8">The sequence shown here is derived from an EMBL/GenBank/DDBJ whole genome shotgun (WGS) entry which is preliminary data.</text>
</comment>
<keyword evidence="2" id="KW-0217">Developmental protein</keyword>
<dbReference type="InterPro" id="IPR009057">
    <property type="entry name" value="Homeodomain-like_sf"/>
</dbReference>
<dbReference type="InterPro" id="IPR001005">
    <property type="entry name" value="SANT/Myb"/>
</dbReference>
<evidence type="ECO:0000259" key="7">
    <source>
        <dbReference type="PROSITE" id="PS51293"/>
    </source>
</evidence>
<dbReference type="PANTHER" id="PTHR43952:SF75">
    <property type="entry name" value="PROTEIN RADIALIS-LIKE 6"/>
    <property type="match status" value="1"/>
</dbReference>
<accession>A0ABD3DGC1</accession>
<reference evidence="9" key="1">
    <citation type="journal article" date="2024" name="IScience">
        <title>Strigolactones Initiate the Formation of Haustorium-like Structures in Castilleja.</title>
        <authorList>
            <person name="Buerger M."/>
            <person name="Peterson D."/>
            <person name="Chory J."/>
        </authorList>
    </citation>
    <scope>NUCLEOTIDE SEQUENCE [LARGE SCALE GENOMIC DNA]</scope>
</reference>
<evidence type="ECO:0000256" key="4">
    <source>
        <dbReference type="ARBA" id="ARBA00023163"/>
    </source>
</evidence>
<dbReference type="Gene3D" id="1.10.10.60">
    <property type="entry name" value="Homeodomain-like"/>
    <property type="match status" value="1"/>
</dbReference>
<dbReference type="SMART" id="SM00717">
    <property type="entry name" value="SANT"/>
    <property type="match status" value="1"/>
</dbReference>
<evidence type="ECO:0000313" key="8">
    <source>
        <dbReference type="EMBL" id="KAL3640874.1"/>
    </source>
</evidence>
<keyword evidence="5" id="KW-0539">Nucleus</keyword>
<evidence type="ECO:0000256" key="3">
    <source>
        <dbReference type="ARBA" id="ARBA00023015"/>
    </source>
</evidence>
<dbReference type="Pfam" id="PF00249">
    <property type="entry name" value="Myb_DNA-binding"/>
    <property type="match status" value="1"/>
</dbReference>
<dbReference type="Proteomes" id="UP001632038">
    <property type="component" value="Unassembled WGS sequence"/>
</dbReference>
<evidence type="ECO:0000259" key="6">
    <source>
        <dbReference type="PROSITE" id="PS50090"/>
    </source>
</evidence>
<evidence type="ECO:0000256" key="2">
    <source>
        <dbReference type="ARBA" id="ARBA00022473"/>
    </source>
</evidence>
<dbReference type="PANTHER" id="PTHR43952">
    <property type="entry name" value="MYB FAMILY TRANSCRIPTION FACTOR-RELATED"/>
    <property type="match status" value="1"/>
</dbReference>
<feature type="domain" description="Myb-like" evidence="6">
    <location>
        <begin position="1"/>
        <end position="54"/>
    </location>
</feature>
<keyword evidence="9" id="KW-1185">Reference proteome</keyword>
<proteinExistence type="predicted"/>
<dbReference type="PROSITE" id="PS51293">
    <property type="entry name" value="SANT"/>
    <property type="match status" value="1"/>
</dbReference>
<dbReference type="GO" id="GO:0048262">
    <property type="term" value="P:determination of dorsal/ventral asymmetry"/>
    <property type="evidence" value="ECO:0007669"/>
    <property type="project" value="UniProtKB-ARBA"/>
</dbReference>
<dbReference type="GO" id="GO:0009908">
    <property type="term" value="P:flower development"/>
    <property type="evidence" value="ECO:0007669"/>
    <property type="project" value="UniProtKB-ARBA"/>
</dbReference>
<name>A0ABD3DGC1_9LAMI</name>
<feature type="domain" description="SANT" evidence="7">
    <location>
        <begin position="3"/>
        <end position="58"/>
    </location>
</feature>
<organism evidence="8 9">
    <name type="scientific">Castilleja foliolosa</name>
    <dbReference type="NCBI Taxonomy" id="1961234"/>
    <lineage>
        <taxon>Eukaryota</taxon>
        <taxon>Viridiplantae</taxon>
        <taxon>Streptophyta</taxon>
        <taxon>Embryophyta</taxon>
        <taxon>Tracheophyta</taxon>
        <taxon>Spermatophyta</taxon>
        <taxon>Magnoliopsida</taxon>
        <taxon>eudicotyledons</taxon>
        <taxon>Gunneridae</taxon>
        <taxon>Pentapetalae</taxon>
        <taxon>asterids</taxon>
        <taxon>lamiids</taxon>
        <taxon>Lamiales</taxon>
        <taxon>Orobanchaceae</taxon>
        <taxon>Pedicularideae</taxon>
        <taxon>Castillejinae</taxon>
        <taxon>Castilleja</taxon>
    </lineage>
</organism>
<dbReference type="InterPro" id="IPR044636">
    <property type="entry name" value="RADIALIS-like"/>
</dbReference>
<keyword evidence="3" id="KW-0805">Transcription regulation</keyword>
<dbReference type="EMBL" id="JAVIJP010000017">
    <property type="protein sequence ID" value="KAL3640874.1"/>
    <property type="molecule type" value="Genomic_DNA"/>
</dbReference>
<dbReference type="AlphaFoldDB" id="A0ABD3DGC1"/>
<evidence type="ECO:0000256" key="1">
    <source>
        <dbReference type="ARBA" id="ARBA00004123"/>
    </source>
</evidence>
<dbReference type="SUPFAM" id="SSF46689">
    <property type="entry name" value="Homeodomain-like"/>
    <property type="match status" value="1"/>
</dbReference>
<dbReference type="InterPro" id="IPR017884">
    <property type="entry name" value="SANT_dom"/>
</dbReference>
<dbReference type="CDD" id="cd00167">
    <property type="entry name" value="SANT"/>
    <property type="match status" value="1"/>
</dbReference>
<evidence type="ECO:0000313" key="9">
    <source>
        <dbReference type="Proteomes" id="UP001632038"/>
    </source>
</evidence>
<dbReference type="PROSITE" id="PS50090">
    <property type="entry name" value="MYB_LIKE"/>
    <property type="match status" value="1"/>
</dbReference>
<keyword evidence="4" id="KW-0804">Transcription</keyword>
<protein>
    <submittedName>
        <fullName evidence="8">Protein RADIALIS-like 6</fullName>
    </submittedName>
</protein>
<sequence length="75" mass="8730">MGSNSTNWTATENKLFEDALAVYDRETPDRWHNVARAVRTKTAEEVKRHYLTLIEDIYVIESGRVPLPNYISYRG</sequence>
<evidence type="ECO:0000256" key="5">
    <source>
        <dbReference type="ARBA" id="ARBA00023242"/>
    </source>
</evidence>
<dbReference type="FunFam" id="1.10.10.60:FF:000154">
    <property type="entry name" value="Transcription factor SRM1"/>
    <property type="match status" value="1"/>
</dbReference>
<gene>
    <name evidence="8" type="primary">RL6_1</name>
    <name evidence="8" type="ORF">CASFOL_015842</name>
</gene>
<comment type="subcellular location">
    <subcellularLocation>
        <location evidence="1">Nucleus</location>
    </subcellularLocation>
</comment>
<dbReference type="GO" id="GO:0005634">
    <property type="term" value="C:nucleus"/>
    <property type="evidence" value="ECO:0007669"/>
    <property type="project" value="UniProtKB-SubCell"/>
</dbReference>